<evidence type="ECO:0000256" key="3">
    <source>
        <dbReference type="ARBA" id="ARBA00022884"/>
    </source>
</evidence>
<name>A0A3G3LLD1_9EUGL</name>
<sequence length="115" mass="13663">MTRIKTGSIRTKRHKKIIKLNKGFRGSNSKLFKAANQKTLHSLSYSHIDRKKKKREYKKLWIQRINGIVRKNNSKYNLFINKIKTCNILINKKILANLAFRDEKTFNFIINLSEN</sequence>
<proteinExistence type="inferred from homology"/>
<keyword evidence="3 7" id="KW-0694">RNA-binding</keyword>
<dbReference type="Gene3D" id="6.10.160.10">
    <property type="match status" value="1"/>
</dbReference>
<dbReference type="CDD" id="cd07026">
    <property type="entry name" value="Ribosomal_L20"/>
    <property type="match status" value="1"/>
</dbReference>
<keyword evidence="9" id="KW-0150">Chloroplast</keyword>
<dbReference type="GO" id="GO:0000027">
    <property type="term" value="P:ribosomal large subunit assembly"/>
    <property type="evidence" value="ECO:0007669"/>
    <property type="project" value="UniProtKB-UniRule"/>
</dbReference>
<accession>A0A3G3LLD1</accession>
<geneLocation type="chloroplast" evidence="9"/>
<dbReference type="PROSITE" id="PS00937">
    <property type="entry name" value="RIBOSOMAL_L20"/>
    <property type="match status" value="1"/>
</dbReference>
<dbReference type="InterPro" id="IPR005813">
    <property type="entry name" value="Ribosomal_bL20"/>
</dbReference>
<evidence type="ECO:0000256" key="7">
    <source>
        <dbReference type="HAMAP-Rule" id="MF_00382"/>
    </source>
</evidence>
<keyword evidence="5 7" id="KW-0687">Ribonucleoprotein</keyword>
<dbReference type="GO" id="GO:0006412">
    <property type="term" value="P:translation"/>
    <property type="evidence" value="ECO:0007669"/>
    <property type="project" value="InterPro"/>
</dbReference>
<dbReference type="GO" id="GO:0019843">
    <property type="term" value="F:rRNA binding"/>
    <property type="evidence" value="ECO:0007669"/>
    <property type="project" value="UniProtKB-UniRule"/>
</dbReference>
<dbReference type="PANTHER" id="PTHR10986">
    <property type="entry name" value="39S RIBOSOMAL PROTEIN L20"/>
    <property type="match status" value="1"/>
</dbReference>
<dbReference type="GeneID" id="38462424"/>
<evidence type="ECO:0000256" key="2">
    <source>
        <dbReference type="ARBA" id="ARBA00022730"/>
    </source>
</evidence>
<evidence type="ECO:0000256" key="8">
    <source>
        <dbReference type="RuleBase" id="RU000561"/>
    </source>
</evidence>
<dbReference type="HAMAP" id="MF_00382">
    <property type="entry name" value="Ribosomal_bL20"/>
    <property type="match status" value="1"/>
</dbReference>
<dbReference type="FunFam" id="1.10.1900.20:FF:000001">
    <property type="entry name" value="50S ribosomal protein L20"/>
    <property type="match status" value="1"/>
</dbReference>
<dbReference type="AlphaFoldDB" id="A0A3G3LLD1"/>
<dbReference type="GO" id="GO:0005840">
    <property type="term" value="C:ribosome"/>
    <property type="evidence" value="ECO:0007669"/>
    <property type="project" value="UniProtKB-KW"/>
</dbReference>
<comment type="subcellular location">
    <subcellularLocation>
        <location evidence="7">Plastid</location>
        <location evidence="7">Chloroplast</location>
    </subcellularLocation>
</comment>
<dbReference type="EMBL" id="MH898670">
    <property type="protein sequence ID" value="AYQ93509.1"/>
    <property type="molecule type" value="Genomic_DNA"/>
</dbReference>
<gene>
    <name evidence="7 9" type="primary">rpl20</name>
</gene>
<organism evidence="9">
    <name type="scientific">Discoplastis spathirhyncha</name>
    <dbReference type="NCBI Taxonomy" id="215771"/>
    <lineage>
        <taxon>Eukaryota</taxon>
        <taxon>Discoba</taxon>
        <taxon>Euglenozoa</taxon>
        <taxon>Euglenida</taxon>
        <taxon>Spirocuta</taxon>
        <taxon>Euglenophyceae</taxon>
        <taxon>Euglenales</taxon>
        <taxon>Phacaceae</taxon>
        <taxon>Discoplastis</taxon>
    </lineage>
</organism>
<dbReference type="InterPro" id="IPR049946">
    <property type="entry name" value="RIBOSOMAL_L20_CS"/>
</dbReference>
<dbReference type="InterPro" id="IPR035566">
    <property type="entry name" value="Ribosomal_protein_bL20_C"/>
</dbReference>
<comment type="similarity">
    <text evidence="1 7 8">Belongs to the bacterial ribosomal protein bL20 family.</text>
</comment>
<evidence type="ECO:0000256" key="1">
    <source>
        <dbReference type="ARBA" id="ARBA00007698"/>
    </source>
</evidence>
<evidence type="ECO:0000313" key="9">
    <source>
        <dbReference type="EMBL" id="AYQ93509.1"/>
    </source>
</evidence>
<dbReference type="Gene3D" id="1.10.1900.20">
    <property type="entry name" value="Ribosomal protein L20"/>
    <property type="match status" value="1"/>
</dbReference>
<evidence type="ECO:0000256" key="4">
    <source>
        <dbReference type="ARBA" id="ARBA00022980"/>
    </source>
</evidence>
<dbReference type="NCBIfam" id="TIGR01032">
    <property type="entry name" value="rplT_bact"/>
    <property type="match status" value="1"/>
</dbReference>
<dbReference type="Pfam" id="PF00453">
    <property type="entry name" value="Ribosomal_L20"/>
    <property type="match status" value="1"/>
</dbReference>
<dbReference type="PRINTS" id="PR00062">
    <property type="entry name" value="RIBOSOMALL20"/>
</dbReference>
<protein>
    <recommendedName>
        <fullName evidence="6 7">Large ribosomal subunit protein bL20c</fullName>
    </recommendedName>
</protein>
<dbReference type="GO" id="GO:0003735">
    <property type="term" value="F:structural constituent of ribosome"/>
    <property type="evidence" value="ECO:0007669"/>
    <property type="project" value="InterPro"/>
</dbReference>
<comment type="function">
    <text evidence="7">Binds directly to 23S ribosomal RNA and is necessary for the in vitro assembly process of the 50S ribosomal subunit. It is not involved in the protein synthesizing functions of that subunit.</text>
</comment>
<evidence type="ECO:0000256" key="5">
    <source>
        <dbReference type="ARBA" id="ARBA00023274"/>
    </source>
</evidence>
<keyword evidence="2 7" id="KW-0699">rRNA-binding</keyword>
<keyword evidence="4 7" id="KW-0689">Ribosomal protein</keyword>
<reference evidence="9" key="1">
    <citation type="journal article" date="2018" name="Sci. Rep.">
        <title>Dynamic evolution of inverted repeats in Euglenophyta plastid genomes.</title>
        <authorList>
            <person name="Karnkowska A."/>
            <person name="Bennett M.S."/>
            <person name="Triemer R.E."/>
        </authorList>
    </citation>
    <scope>NUCLEOTIDE SEQUENCE</scope>
</reference>
<evidence type="ECO:0000256" key="6">
    <source>
        <dbReference type="ARBA" id="ARBA00035295"/>
    </source>
</evidence>
<keyword evidence="9" id="KW-0934">Plastid</keyword>
<dbReference type="SUPFAM" id="SSF74731">
    <property type="entry name" value="Ribosomal protein L20"/>
    <property type="match status" value="1"/>
</dbReference>
<dbReference type="GO" id="GO:0009507">
    <property type="term" value="C:chloroplast"/>
    <property type="evidence" value="ECO:0007669"/>
    <property type="project" value="UniProtKB-SubCell"/>
</dbReference>
<dbReference type="GO" id="GO:1990904">
    <property type="term" value="C:ribonucleoprotein complex"/>
    <property type="evidence" value="ECO:0007669"/>
    <property type="project" value="UniProtKB-KW"/>
</dbReference>
<dbReference type="RefSeq" id="YP_009541012.1">
    <property type="nucleotide sequence ID" value="NC_039969.1"/>
</dbReference>